<dbReference type="STRING" id="563192.HMPREF0179_03353"/>
<evidence type="ECO:0000256" key="1">
    <source>
        <dbReference type="ARBA" id="ARBA00004651"/>
    </source>
</evidence>
<dbReference type="GO" id="GO:0005886">
    <property type="term" value="C:plasma membrane"/>
    <property type="evidence" value="ECO:0007669"/>
    <property type="project" value="UniProtKB-SubCell"/>
</dbReference>
<keyword evidence="7" id="KW-0448">Lipopolysaccharide biosynthesis</keyword>
<dbReference type="SUPFAM" id="SSF103481">
    <property type="entry name" value="Multidrug resistance efflux transporter EmrE"/>
    <property type="match status" value="1"/>
</dbReference>
<comment type="subcellular location">
    <subcellularLocation>
        <location evidence="1">Cell membrane</location>
        <topology evidence="1">Multi-pass membrane protein</topology>
    </subcellularLocation>
</comment>
<evidence type="ECO:0000256" key="4">
    <source>
        <dbReference type="ARBA" id="ARBA00022519"/>
    </source>
</evidence>
<dbReference type="GeneID" id="78087545"/>
<keyword evidence="9" id="KW-0443">Lipid metabolism</keyword>
<evidence type="ECO:0000256" key="11">
    <source>
        <dbReference type="SAM" id="Phobius"/>
    </source>
</evidence>
<feature type="transmembrane region" description="Helical" evidence="11">
    <location>
        <begin position="48"/>
        <end position="66"/>
    </location>
</feature>
<dbReference type="InterPro" id="IPR037185">
    <property type="entry name" value="EmrE-like"/>
</dbReference>
<keyword evidence="8 11" id="KW-1133">Transmembrane helix</keyword>
<evidence type="ECO:0000313" key="14">
    <source>
        <dbReference type="Proteomes" id="UP000006034"/>
    </source>
</evidence>
<feature type="transmembrane region" description="Helical" evidence="11">
    <location>
        <begin position="72"/>
        <end position="94"/>
    </location>
</feature>
<feature type="transmembrane region" description="Helical" evidence="11">
    <location>
        <begin position="6"/>
        <end position="27"/>
    </location>
</feature>
<reference evidence="13 14" key="2">
    <citation type="submission" date="2013-04" db="EMBL/GenBank/DDBJ databases">
        <title>The Genome Sequence of Bilophila wadsworthia 3_1_6.</title>
        <authorList>
            <consortium name="The Broad Institute Genomics Platform"/>
            <person name="Earl A."/>
            <person name="Ward D."/>
            <person name="Feldgarden M."/>
            <person name="Gevers D."/>
            <person name="Sibley C."/>
            <person name="Strauss J."/>
            <person name="Allen-Vercoe E."/>
            <person name="Walker B."/>
            <person name="Young S."/>
            <person name="Zeng Q."/>
            <person name="Gargeya S."/>
            <person name="Fitzgerald M."/>
            <person name="Haas B."/>
            <person name="Abouelleil A."/>
            <person name="Allen A.W."/>
            <person name="Alvarado L."/>
            <person name="Arachchi H.M."/>
            <person name="Berlin A.M."/>
            <person name="Chapman S.B."/>
            <person name="Gainer-Dewar J."/>
            <person name="Goldberg J."/>
            <person name="Griggs A."/>
            <person name="Gujja S."/>
            <person name="Hansen M."/>
            <person name="Howarth C."/>
            <person name="Imamovic A."/>
            <person name="Ireland A."/>
            <person name="Larimer J."/>
            <person name="McCowan C."/>
            <person name="Murphy C."/>
            <person name="Pearson M."/>
            <person name="Poon T.W."/>
            <person name="Priest M."/>
            <person name="Roberts A."/>
            <person name="Saif S."/>
            <person name="Shea T."/>
            <person name="Sisk P."/>
            <person name="Sykes S."/>
            <person name="Wortman J."/>
            <person name="Nusbaum C."/>
            <person name="Birren B."/>
        </authorList>
    </citation>
    <scope>NUCLEOTIDE SEQUENCE [LARGE SCALE GENOMIC DNA]</scope>
    <source>
        <strain evidence="13 14">3_1_6</strain>
    </source>
</reference>
<accession>E5YAY2</accession>
<evidence type="ECO:0000256" key="8">
    <source>
        <dbReference type="ARBA" id="ARBA00022989"/>
    </source>
</evidence>
<feature type="domain" description="EamA" evidence="12">
    <location>
        <begin position="47"/>
        <end position="116"/>
    </location>
</feature>
<dbReference type="Proteomes" id="UP000006034">
    <property type="component" value="Unassembled WGS sequence"/>
</dbReference>
<dbReference type="OrthoDB" id="9156836at2"/>
<evidence type="ECO:0000256" key="3">
    <source>
        <dbReference type="ARBA" id="ARBA00022516"/>
    </source>
</evidence>
<evidence type="ECO:0000313" key="13">
    <source>
        <dbReference type="EMBL" id="EFV42877.1"/>
    </source>
</evidence>
<dbReference type="InterPro" id="IPR000620">
    <property type="entry name" value="EamA_dom"/>
</dbReference>
<evidence type="ECO:0000256" key="9">
    <source>
        <dbReference type="ARBA" id="ARBA00023098"/>
    </source>
</evidence>
<dbReference type="RefSeq" id="WP_005030086.1">
    <property type="nucleotide sequence ID" value="NZ_KE150241.1"/>
</dbReference>
<evidence type="ECO:0000256" key="5">
    <source>
        <dbReference type="ARBA" id="ARBA00022556"/>
    </source>
</evidence>
<dbReference type="GO" id="GO:0022857">
    <property type="term" value="F:transmembrane transporter activity"/>
    <property type="evidence" value="ECO:0007669"/>
    <property type="project" value="InterPro"/>
</dbReference>
<dbReference type="GO" id="GO:0009245">
    <property type="term" value="P:lipid A biosynthetic process"/>
    <property type="evidence" value="ECO:0007669"/>
    <property type="project" value="UniProtKB-KW"/>
</dbReference>
<reference evidence="13 14" key="1">
    <citation type="submission" date="2010-10" db="EMBL/GenBank/DDBJ databases">
        <authorList>
            <consortium name="The Broad Institute Genome Sequencing Platform"/>
            <person name="Ward D."/>
            <person name="Earl A."/>
            <person name="Feldgarden M."/>
            <person name="Young S.K."/>
            <person name="Gargeya S."/>
            <person name="Zeng Q."/>
            <person name="Alvarado L."/>
            <person name="Berlin A."/>
            <person name="Bochicchio J."/>
            <person name="Chapman S.B."/>
            <person name="Chen Z."/>
            <person name="Freedman E."/>
            <person name="Gellesch M."/>
            <person name="Goldberg J."/>
            <person name="Griggs A."/>
            <person name="Gujja S."/>
            <person name="Heilman E."/>
            <person name="Heiman D."/>
            <person name="Howarth C."/>
            <person name="Mehta T."/>
            <person name="Neiman D."/>
            <person name="Pearson M."/>
            <person name="Roberts A."/>
            <person name="Saif S."/>
            <person name="Shea T."/>
            <person name="Shenoy N."/>
            <person name="Sisk P."/>
            <person name="Stolte C."/>
            <person name="Sykes S."/>
            <person name="White J."/>
            <person name="Yandava C."/>
            <person name="Allen-Vercoe E."/>
            <person name="Sibley C."/>
            <person name="Ambrose C.E."/>
            <person name="Strauss J."/>
            <person name="Daigneault M."/>
            <person name="Haas B."/>
            <person name="Nusbaum C."/>
            <person name="Birren B."/>
        </authorList>
    </citation>
    <scope>NUCLEOTIDE SEQUENCE [LARGE SCALE GENOMIC DNA]</scope>
    <source>
        <strain evidence="13 14">3_1_6</strain>
    </source>
</reference>
<keyword evidence="4" id="KW-0997">Cell inner membrane</keyword>
<keyword evidence="10 11" id="KW-0472">Membrane</keyword>
<evidence type="ECO:0000256" key="10">
    <source>
        <dbReference type="ARBA" id="ARBA00023136"/>
    </source>
</evidence>
<dbReference type="GO" id="GO:0009103">
    <property type="term" value="P:lipopolysaccharide biosynthetic process"/>
    <property type="evidence" value="ECO:0007669"/>
    <property type="project" value="UniProtKB-KW"/>
</dbReference>
<dbReference type="eggNOG" id="ENOG5032TUZ">
    <property type="taxonomic scope" value="Bacteria"/>
</dbReference>
<dbReference type="InterPro" id="IPR000390">
    <property type="entry name" value="Small_drug/metabolite_transptr"/>
</dbReference>
<evidence type="ECO:0000256" key="6">
    <source>
        <dbReference type="ARBA" id="ARBA00022692"/>
    </source>
</evidence>
<keyword evidence="14" id="KW-1185">Reference proteome</keyword>
<proteinExistence type="predicted"/>
<evidence type="ECO:0000256" key="7">
    <source>
        <dbReference type="ARBA" id="ARBA00022985"/>
    </source>
</evidence>
<evidence type="ECO:0000256" key="2">
    <source>
        <dbReference type="ARBA" id="ARBA00022475"/>
    </source>
</evidence>
<keyword evidence="6 11" id="KW-0812">Transmembrane</keyword>
<organism evidence="13 14">
    <name type="scientific">Bilophila wadsworthia (strain 3_1_6)</name>
    <dbReference type="NCBI Taxonomy" id="563192"/>
    <lineage>
        <taxon>Bacteria</taxon>
        <taxon>Pseudomonadati</taxon>
        <taxon>Thermodesulfobacteriota</taxon>
        <taxon>Desulfovibrionia</taxon>
        <taxon>Desulfovibrionales</taxon>
        <taxon>Desulfovibrionaceae</taxon>
        <taxon>Bilophila</taxon>
    </lineage>
</organism>
<dbReference type="Gene3D" id="1.10.3730.20">
    <property type="match status" value="1"/>
</dbReference>
<evidence type="ECO:0000259" key="12">
    <source>
        <dbReference type="Pfam" id="PF00892"/>
    </source>
</evidence>
<name>E5YAY2_BILW3</name>
<dbReference type="Pfam" id="PF00892">
    <property type="entry name" value="EamA"/>
    <property type="match status" value="1"/>
</dbReference>
<keyword evidence="2" id="KW-1003">Cell membrane</keyword>
<dbReference type="PANTHER" id="PTHR30561:SF9">
    <property type="entry name" value="4-AMINO-4-DEOXY-L-ARABINOSE-PHOSPHOUNDECAPRENOL FLIPPASE SUBUNIT ARNF-RELATED"/>
    <property type="match status" value="1"/>
</dbReference>
<gene>
    <name evidence="13" type="ORF">HMPREF0179_03353</name>
</gene>
<sequence length="120" mass="13217">MTALIVFLWIANMLVDTGGQLFFKAAASEHTAGAGGLAHWKRMASRPWLWFGICCYVLEFFVWMAFLSQVELSVGVMLGSFNIVVIMLAGRLFFKEKLTRWRVTGISLITLGVAIVGVGG</sequence>
<dbReference type="EMBL" id="ADCP02000004">
    <property type="protein sequence ID" value="EFV42877.1"/>
    <property type="molecule type" value="Genomic_DNA"/>
</dbReference>
<keyword evidence="5" id="KW-0441">Lipid A biosynthesis</keyword>
<feature type="transmembrane region" description="Helical" evidence="11">
    <location>
        <begin position="101"/>
        <end position="119"/>
    </location>
</feature>
<dbReference type="AlphaFoldDB" id="E5YAY2"/>
<dbReference type="PANTHER" id="PTHR30561">
    <property type="entry name" value="SMR FAMILY PROTON-DEPENDENT DRUG EFFLUX TRANSPORTER SUGE"/>
    <property type="match status" value="1"/>
</dbReference>
<keyword evidence="3" id="KW-0444">Lipid biosynthesis</keyword>
<protein>
    <submittedName>
        <fullName evidence="13">Undecaprenyl phosphate-alpha-L-ara4N flippase subunit ArnE</fullName>
    </submittedName>
</protein>
<dbReference type="HOGENOM" id="CLU_131462_3_2_7"/>
<comment type="caution">
    <text evidence="13">The sequence shown here is derived from an EMBL/GenBank/DDBJ whole genome shotgun (WGS) entry which is preliminary data.</text>
</comment>